<dbReference type="OrthoDB" id="753427at2759"/>
<keyword evidence="2" id="KW-0206">Cytoskeleton</keyword>
<feature type="compositionally biased region" description="Low complexity" evidence="3">
    <location>
        <begin position="423"/>
        <end position="432"/>
    </location>
</feature>
<gene>
    <name evidence="4" type="ORF">F511_01883</name>
</gene>
<comment type="subcellular location">
    <subcellularLocation>
        <location evidence="2">Cytoplasm</location>
        <location evidence="2">Cytoskeleton</location>
    </subcellularLocation>
</comment>
<dbReference type="GO" id="GO:0071933">
    <property type="term" value="F:Arp2/3 complex binding"/>
    <property type="evidence" value="ECO:0007669"/>
    <property type="project" value="TreeGrafter"/>
</dbReference>
<evidence type="ECO:0000313" key="4">
    <source>
        <dbReference type="EMBL" id="KZV51091.1"/>
    </source>
</evidence>
<organism evidence="4 5">
    <name type="scientific">Dorcoceras hygrometricum</name>
    <dbReference type="NCBI Taxonomy" id="472368"/>
    <lineage>
        <taxon>Eukaryota</taxon>
        <taxon>Viridiplantae</taxon>
        <taxon>Streptophyta</taxon>
        <taxon>Embryophyta</taxon>
        <taxon>Tracheophyta</taxon>
        <taxon>Spermatophyta</taxon>
        <taxon>Magnoliopsida</taxon>
        <taxon>eudicotyledons</taxon>
        <taxon>Gunneridae</taxon>
        <taxon>Pentapetalae</taxon>
        <taxon>asterids</taxon>
        <taxon>lamiids</taxon>
        <taxon>Lamiales</taxon>
        <taxon>Gesneriaceae</taxon>
        <taxon>Didymocarpoideae</taxon>
        <taxon>Trichosporeae</taxon>
        <taxon>Loxocarpinae</taxon>
        <taxon>Dorcoceras</taxon>
    </lineage>
</organism>
<dbReference type="GO" id="GO:0030036">
    <property type="term" value="P:actin cytoskeleton organization"/>
    <property type="evidence" value="ECO:0007669"/>
    <property type="project" value="UniProtKB-UniRule"/>
</dbReference>
<feature type="region of interest" description="Disordered" evidence="3">
    <location>
        <begin position="414"/>
        <end position="433"/>
    </location>
</feature>
<evidence type="ECO:0000256" key="3">
    <source>
        <dbReference type="SAM" id="MobiDB-lite"/>
    </source>
</evidence>
<keyword evidence="2" id="KW-0009">Actin-binding</keyword>
<dbReference type="Gene3D" id="6.10.280.150">
    <property type="match status" value="1"/>
</dbReference>
<dbReference type="PANTHER" id="PTHR12902:SF33">
    <property type="entry name" value="PROTEIN SCAR3"/>
    <property type="match status" value="1"/>
</dbReference>
<sequence length="1087" mass="119948">MPLVRVEVRNEYKLGAPELYREANREDPKLILEGVAVTGLVGVLRQLADLAEFAAEVFHGLHEEVGMTSSRSHKLMARVQQIEAAVSPLEKAVLAQRSHLHLVYTAGCSWHAQVRSEQNHFIYSDVPHFIMDSYEGCRGPPCLHLLDRFDHGGSGSCLKRYSDPTLFRHASMASGQESIEKISNNGNGRKVKRRRSRRSGAKVSQRASFSYHGGRVPYAQVNIGERSSPSLKASSYDAPLRSDLCEQSNLESRNGSIFVDGDFCFSYSIQPEELESRASIKSQDTDLFDYNLFEQKGKDVHDDIPVSLSHEQARGNSSSLTWDDKTEMLEPVAEDYLTSGITQEDDRDRNTESCIENIGGKEVDLETLYTVDVKPTAEAMQNLVSCDINLADIESETDQFVDALNAIRLEPDDGKSEIKRSSSESQFSHPESNVLTCDNMVNGRIEHDSTIFSQKSPTAASCSINGVTANAEVHSVVAVDKDVQSALRTGELVNSSGSQKVDCIKNADNDEGTNTESVLCTVSSNHKDDNIDTDISRETVPYILSSTCGENELGVPSIDRPRSSLESHKPAPETSNVSPVMFWTNGGLLGLQPSKPPDCSLANAVPQYPLSPMKNSENHLDRGSSIRPEHQECSSSFRKISRKIPPVALEIKHGSVYPNNNSAPPSSLATGSDLLVSSEFEAEIHHENSRNSSHKFEFRNTGMHYRKLLRGGNENESPASYQNAGGFEQENGEHIACRIFSGRNKDLVRFGSQTLSPSASPPLEHMKISFQPIDGFQAPKLKLKFPDGNYNNESRRIVFPSFQLVPEVSSIKHNDGSDSDDDTFCQSSPSLIDEFSDHQSESNSEKWESGESPCRKDPDLYDTFHRMSLADSVLTVPGNGRISDGDICGVKCPFVENGVQNSKYCHSSDFQSLDTENPSFKEGLGKNGSSSYLLGPQCKFASATPRLPPVQSSHQNAMEDESETMPEASKYVFNLKLSASTVSQQPKPAPLNQDQIMETQDIQLSLHNSNGRRDANQRKGKEEMGDFLHQIRTRSFNLRPIVTSKPAAPTGTQQASVQVNAILEKANAVRQVVRSDDEEDNGTWSDH</sequence>
<dbReference type="GO" id="GO:0003779">
    <property type="term" value="F:actin binding"/>
    <property type="evidence" value="ECO:0007669"/>
    <property type="project" value="UniProtKB-UniRule"/>
</dbReference>
<evidence type="ECO:0000256" key="2">
    <source>
        <dbReference type="RuleBase" id="RU367034"/>
    </source>
</evidence>
<feature type="region of interest" description="Disordered" evidence="3">
    <location>
        <begin position="810"/>
        <end position="854"/>
    </location>
</feature>
<keyword evidence="2" id="KW-0963">Cytoplasm</keyword>
<dbReference type="PANTHER" id="PTHR12902">
    <property type="entry name" value="WASP-1"/>
    <property type="match status" value="1"/>
</dbReference>
<dbReference type="GO" id="GO:0005856">
    <property type="term" value="C:cytoskeleton"/>
    <property type="evidence" value="ECO:0007669"/>
    <property type="project" value="UniProtKB-SubCell"/>
</dbReference>
<feature type="compositionally biased region" description="Basic residues" evidence="3">
    <location>
        <begin position="189"/>
        <end position="200"/>
    </location>
</feature>
<dbReference type="Proteomes" id="UP000250235">
    <property type="component" value="Unassembled WGS sequence"/>
</dbReference>
<comment type="similarity">
    <text evidence="1 2">Belongs to the SCAR/WAVE family.</text>
</comment>
<dbReference type="GO" id="GO:0034237">
    <property type="term" value="F:protein kinase A regulatory subunit binding"/>
    <property type="evidence" value="ECO:0007669"/>
    <property type="project" value="TreeGrafter"/>
</dbReference>
<dbReference type="GO" id="GO:2000601">
    <property type="term" value="P:positive regulation of Arp2/3 complex-mediated actin nucleation"/>
    <property type="evidence" value="ECO:0007669"/>
    <property type="project" value="TreeGrafter"/>
</dbReference>
<dbReference type="InterPro" id="IPR028288">
    <property type="entry name" value="SCAR/WAVE_fam"/>
</dbReference>
<feature type="compositionally biased region" description="Basic and acidic residues" evidence="3">
    <location>
        <begin position="835"/>
        <end position="854"/>
    </location>
</feature>
<accession>A0A2Z7CVI3</accession>
<dbReference type="EMBL" id="KQ992022">
    <property type="protein sequence ID" value="KZV51091.1"/>
    <property type="molecule type" value="Genomic_DNA"/>
</dbReference>
<feature type="region of interest" description="Disordered" evidence="3">
    <location>
        <begin position="553"/>
        <end position="578"/>
    </location>
</feature>
<dbReference type="Gene3D" id="1.20.5.340">
    <property type="match status" value="1"/>
</dbReference>
<comment type="function">
    <text evidence="2">Involved in regulation of actin and microtubule organization. Part of a WAVE complex that activates the Arp2/3 complex.</text>
</comment>
<feature type="region of interest" description="Disordered" evidence="3">
    <location>
        <begin position="617"/>
        <end position="638"/>
    </location>
</feature>
<protein>
    <recommendedName>
        <fullName evidence="2">Protein SCAR</fullName>
    </recommendedName>
    <alternativeName>
        <fullName evidence="2">Protein WAVE</fullName>
    </alternativeName>
</protein>
<name>A0A2Z7CVI3_9LAMI</name>
<dbReference type="AlphaFoldDB" id="A0A2Z7CVI3"/>
<evidence type="ECO:0000256" key="1">
    <source>
        <dbReference type="ARBA" id="ARBA00006993"/>
    </source>
</evidence>
<feature type="region of interest" description="Disordered" evidence="3">
    <location>
        <begin position="177"/>
        <end position="206"/>
    </location>
</feature>
<feature type="compositionally biased region" description="Basic and acidic residues" evidence="3">
    <location>
        <begin position="559"/>
        <end position="571"/>
    </location>
</feature>
<evidence type="ECO:0000313" key="5">
    <source>
        <dbReference type="Proteomes" id="UP000250235"/>
    </source>
</evidence>
<feature type="compositionally biased region" description="Basic and acidic residues" evidence="3">
    <location>
        <begin position="617"/>
        <end position="632"/>
    </location>
</feature>
<feature type="region of interest" description="Disordered" evidence="3">
    <location>
        <begin position="943"/>
        <end position="965"/>
    </location>
</feature>
<keyword evidence="5" id="KW-1185">Reference proteome</keyword>
<reference evidence="4 5" key="1">
    <citation type="journal article" date="2015" name="Proc. Natl. Acad. Sci. U.S.A.">
        <title>The resurrection genome of Boea hygrometrica: A blueprint for survival of dehydration.</title>
        <authorList>
            <person name="Xiao L."/>
            <person name="Yang G."/>
            <person name="Zhang L."/>
            <person name="Yang X."/>
            <person name="Zhao S."/>
            <person name="Ji Z."/>
            <person name="Zhou Q."/>
            <person name="Hu M."/>
            <person name="Wang Y."/>
            <person name="Chen M."/>
            <person name="Xu Y."/>
            <person name="Jin H."/>
            <person name="Xiao X."/>
            <person name="Hu G."/>
            <person name="Bao F."/>
            <person name="Hu Y."/>
            <person name="Wan P."/>
            <person name="Li L."/>
            <person name="Deng X."/>
            <person name="Kuang T."/>
            <person name="Xiang C."/>
            <person name="Zhu J.K."/>
            <person name="Oliver M.J."/>
            <person name="He Y."/>
        </authorList>
    </citation>
    <scope>NUCLEOTIDE SEQUENCE [LARGE SCALE GENOMIC DNA]</scope>
    <source>
        <strain evidence="5">cv. XS01</strain>
    </source>
</reference>
<proteinExistence type="inferred from homology"/>